<dbReference type="Gene3D" id="2.150.10.10">
    <property type="entry name" value="Serralysin-like metalloprotease, C-terminal"/>
    <property type="match status" value="1"/>
</dbReference>
<evidence type="ECO:0000313" key="2">
    <source>
        <dbReference type="Proteomes" id="UP001597314"/>
    </source>
</evidence>
<accession>A0ABW5ARM1</accession>
<dbReference type="SUPFAM" id="SSF51120">
    <property type="entry name" value="beta-Roll"/>
    <property type="match status" value="1"/>
</dbReference>
<dbReference type="InterPro" id="IPR001343">
    <property type="entry name" value="Hemolysn_Ca-bd"/>
</dbReference>
<organism evidence="1 2">
    <name type="scientific">Rhodoplanes azumiensis</name>
    <dbReference type="NCBI Taxonomy" id="1897628"/>
    <lineage>
        <taxon>Bacteria</taxon>
        <taxon>Pseudomonadati</taxon>
        <taxon>Pseudomonadota</taxon>
        <taxon>Alphaproteobacteria</taxon>
        <taxon>Hyphomicrobiales</taxon>
        <taxon>Nitrobacteraceae</taxon>
        <taxon>Rhodoplanes</taxon>
    </lineage>
</organism>
<comment type="caution">
    <text evidence="1">The sequence shown here is derived from an EMBL/GenBank/DDBJ whole genome shotgun (WGS) entry which is preliminary data.</text>
</comment>
<dbReference type="Pfam" id="PF00353">
    <property type="entry name" value="HemolysinCabind"/>
    <property type="match status" value="2"/>
</dbReference>
<feature type="non-terminal residue" evidence="1">
    <location>
        <position position="113"/>
    </location>
</feature>
<name>A0ABW5ARM1_9BRAD</name>
<keyword evidence="2" id="KW-1185">Reference proteome</keyword>
<sequence length="113" mass="11673">ADQLWGGEGDDTFVVDDLGDVVIEYAGQGVDTVRASIDYQIADDVEIENLVLTGTAVTGIGNHLDNHVTGTDAHNVLYGGAGDDTIDGGAGGDHMWGGEGDDTIIVDDIDDVV</sequence>
<gene>
    <name evidence="1" type="ORF">ACFSOX_23655</name>
</gene>
<dbReference type="InterPro" id="IPR011049">
    <property type="entry name" value="Serralysin-like_metalloprot_C"/>
</dbReference>
<reference evidence="2" key="1">
    <citation type="journal article" date="2019" name="Int. J. Syst. Evol. Microbiol.">
        <title>The Global Catalogue of Microorganisms (GCM) 10K type strain sequencing project: providing services to taxonomists for standard genome sequencing and annotation.</title>
        <authorList>
            <consortium name="The Broad Institute Genomics Platform"/>
            <consortium name="The Broad Institute Genome Sequencing Center for Infectious Disease"/>
            <person name="Wu L."/>
            <person name="Ma J."/>
        </authorList>
    </citation>
    <scope>NUCLEOTIDE SEQUENCE [LARGE SCALE GENOMIC DNA]</scope>
    <source>
        <strain evidence="2">CGMCC 1.6774</strain>
    </source>
</reference>
<proteinExistence type="predicted"/>
<protein>
    <submittedName>
        <fullName evidence="1">Calcium-binding protein</fullName>
    </submittedName>
</protein>
<dbReference type="PRINTS" id="PR00313">
    <property type="entry name" value="CABNDNGRPT"/>
</dbReference>
<dbReference type="EMBL" id="JBHUIW010000080">
    <property type="protein sequence ID" value="MFD2185155.1"/>
    <property type="molecule type" value="Genomic_DNA"/>
</dbReference>
<evidence type="ECO:0000313" key="1">
    <source>
        <dbReference type="EMBL" id="MFD2185155.1"/>
    </source>
</evidence>
<feature type="non-terminal residue" evidence="1">
    <location>
        <position position="1"/>
    </location>
</feature>
<dbReference type="Proteomes" id="UP001597314">
    <property type="component" value="Unassembled WGS sequence"/>
</dbReference>